<feature type="compositionally biased region" description="Polar residues" evidence="4">
    <location>
        <begin position="622"/>
        <end position="646"/>
    </location>
</feature>
<dbReference type="Gene3D" id="1.25.40.10">
    <property type="entry name" value="Tetratricopeptide repeat domain"/>
    <property type="match status" value="4"/>
</dbReference>
<dbReference type="PANTHER" id="PTHR44858">
    <property type="entry name" value="TETRATRICOPEPTIDE REPEAT PROTEIN 6"/>
    <property type="match status" value="1"/>
</dbReference>
<comment type="caution">
    <text evidence="5">The sequence shown here is derived from an EMBL/GenBank/DDBJ whole genome shotgun (WGS) entry which is preliminary data.</text>
</comment>
<proteinExistence type="predicted"/>
<feature type="repeat" description="TPR" evidence="3">
    <location>
        <begin position="218"/>
        <end position="251"/>
    </location>
</feature>
<dbReference type="EMBL" id="RHGY01000001">
    <property type="protein sequence ID" value="RRG18628.1"/>
    <property type="molecule type" value="Genomic_DNA"/>
</dbReference>
<evidence type="ECO:0000256" key="2">
    <source>
        <dbReference type="ARBA" id="ARBA00022803"/>
    </source>
</evidence>
<dbReference type="InterPro" id="IPR011990">
    <property type="entry name" value="TPR-like_helical_dom_sf"/>
</dbReference>
<evidence type="ECO:0000313" key="5">
    <source>
        <dbReference type="EMBL" id="RRG18628.1"/>
    </source>
</evidence>
<dbReference type="InterPro" id="IPR019734">
    <property type="entry name" value="TPR_rpt"/>
</dbReference>
<keyword evidence="2 3" id="KW-0802">TPR repeat</keyword>
<dbReference type="Proteomes" id="UP000275836">
    <property type="component" value="Unassembled WGS sequence"/>
</dbReference>
<dbReference type="SMART" id="SM00028">
    <property type="entry name" value="TPR"/>
    <property type="match status" value="10"/>
</dbReference>
<feature type="repeat" description="TPR" evidence="3">
    <location>
        <begin position="184"/>
        <end position="217"/>
    </location>
</feature>
<dbReference type="Pfam" id="PF11185">
    <property type="entry name" value="DUF2971"/>
    <property type="match status" value="1"/>
</dbReference>
<evidence type="ECO:0000313" key="6">
    <source>
        <dbReference type="Proteomes" id="UP000275836"/>
    </source>
</evidence>
<evidence type="ECO:0000256" key="4">
    <source>
        <dbReference type="SAM" id="MobiDB-lite"/>
    </source>
</evidence>
<name>A0A3P2RMA5_WEIVI</name>
<dbReference type="PROSITE" id="PS50005">
    <property type="entry name" value="TPR"/>
    <property type="match status" value="8"/>
</dbReference>
<feature type="repeat" description="TPR" evidence="3">
    <location>
        <begin position="150"/>
        <end position="183"/>
    </location>
</feature>
<sequence>MSEEKQNEEPQKDAEYYFKLGNDQFDKGDYDGAIESYNKAIELDGNDPDYFNNKGIAQNNKGDYDGAIESYNKVIKLDDSNPFYYNNRGNAQKNKGNYDDAIASYNKAIELDGSNPDYFNNKGVSQNNKGDYDGAIESNNKAIELDDSDPFYYSNRGNAQKNKGNYDDAIASYNKAIELDGNDPDYFNNKGNAQQGKGDYDDAIASYNKAIELDGSDPDYFNNKGIAQRVQGDYDDAITSLNEAIKLYNSNPNYGNPDYFFRIGNAQSNKGYAQRAKGDANEAKKDYDDAIASYIEAIKLDDENPEYYNNKGNAHYYNKDYDDAIASYSDAITRNDNEAIYYNNRGNAYSNIEEKGALAAVSDWYRSFELEERRDVKDEKAEKIYKYIVKNNISNAYGESLEMLGYMLSSASFFDVDFKNSEINKQIDNLDVDEITEKIKKSSLDTYNKHLIPLLSDLKNFENEKEYIKTIFYFLTLVKGFKKNRHRAAVKRVKPNKHKENHSFFQYTSVDVLKIFLGLNGEDNSKNDITLRLNNTNYMNDPTEGNYFLRDVLKAKKGVNKKSINQLIKELIKQDDSHAFIASLTFTKKDDIPMWNMYGRNGKGVAIGLELPDSIFEQTTGQNETMSNTSVEDQSTQTQNSFSKVSGSEKEHVDEKSLLYKIYYYGEKGGTSKNKKEADKLLKKIKCVFNDLIDVYDSLKSLPQPKNEKKNVENVIEFIQWEFDRIKFLIKDKQYQYEDEYRILRLTKDYKEAEHDQNDPRLFTKVKGVKMREVIFGAESDSASYWTPVIYQILGDDVEVRDSDTSIKF</sequence>
<dbReference type="InterPro" id="IPR050498">
    <property type="entry name" value="Ycf3"/>
</dbReference>
<feature type="repeat" description="TPR" evidence="3">
    <location>
        <begin position="305"/>
        <end position="338"/>
    </location>
</feature>
<keyword evidence="1" id="KW-0677">Repeat</keyword>
<evidence type="ECO:0000256" key="3">
    <source>
        <dbReference type="PROSITE-ProRule" id="PRU00339"/>
    </source>
</evidence>
<dbReference type="SUPFAM" id="SSF48452">
    <property type="entry name" value="TPR-like"/>
    <property type="match status" value="1"/>
</dbReference>
<dbReference type="Pfam" id="PF13432">
    <property type="entry name" value="TPR_16"/>
    <property type="match status" value="2"/>
</dbReference>
<feature type="repeat" description="TPR" evidence="3">
    <location>
        <begin position="82"/>
        <end position="115"/>
    </location>
</feature>
<dbReference type="AlphaFoldDB" id="A0A3P2RMA5"/>
<dbReference type="Pfam" id="PF13414">
    <property type="entry name" value="TPR_11"/>
    <property type="match status" value="1"/>
</dbReference>
<feature type="repeat" description="TPR" evidence="3">
    <location>
        <begin position="14"/>
        <end position="47"/>
    </location>
</feature>
<feature type="region of interest" description="Disordered" evidence="4">
    <location>
        <begin position="622"/>
        <end position="647"/>
    </location>
</feature>
<evidence type="ECO:0000256" key="1">
    <source>
        <dbReference type="ARBA" id="ARBA00022737"/>
    </source>
</evidence>
<dbReference type="PROSITE" id="PS50293">
    <property type="entry name" value="TPR_REGION"/>
    <property type="match status" value="1"/>
</dbReference>
<dbReference type="Pfam" id="PF00515">
    <property type="entry name" value="TPR_1"/>
    <property type="match status" value="2"/>
</dbReference>
<organism evidence="5 6">
    <name type="scientific">Weissella viridescens</name>
    <name type="common">Lactobacillus viridescens</name>
    <dbReference type="NCBI Taxonomy" id="1629"/>
    <lineage>
        <taxon>Bacteria</taxon>
        <taxon>Bacillati</taxon>
        <taxon>Bacillota</taxon>
        <taxon>Bacilli</taxon>
        <taxon>Lactobacillales</taxon>
        <taxon>Lactobacillaceae</taxon>
        <taxon>Weissella</taxon>
    </lineage>
</organism>
<reference evidence="5 6" key="1">
    <citation type="submission" date="2018-10" db="EMBL/GenBank/DDBJ databases">
        <title>Draft genome sequence of Weissella viridescens UCO-SMC3.</title>
        <authorList>
            <person name="Garcia-Cancino A."/>
            <person name="Espinoza-Monje M."/>
            <person name="Albarracin L."/>
            <person name="Garcia-Castillo V."/>
            <person name="Campos-Martin J."/>
            <person name="Nakano Y."/>
            <person name="Guitierrez-Zamorano C."/>
            <person name="Ikeda-Ohtsubo W."/>
            <person name="Morita H."/>
            <person name="Kitazawa H."/>
            <person name="Villena J."/>
        </authorList>
    </citation>
    <scope>NUCLEOTIDE SEQUENCE [LARGE SCALE GENOMIC DNA]</scope>
    <source>
        <strain evidence="5 6">UCO-SMC3</strain>
    </source>
</reference>
<dbReference type="RefSeq" id="WP_124942579.1">
    <property type="nucleotide sequence ID" value="NZ_RHGY01000001.1"/>
</dbReference>
<feature type="repeat" description="TPR" evidence="3">
    <location>
        <begin position="116"/>
        <end position="149"/>
    </location>
</feature>
<protein>
    <submittedName>
        <fullName evidence="5">Tetratricopeptide repeat protein</fullName>
    </submittedName>
</protein>
<feature type="repeat" description="TPR" evidence="3">
    <location>
        <begin position="48"/>
        <end position="81"/>
    </location>
</feature>
<dbReference type="OrthoDB" id="3034312at2"/>
<dbReference type="Pfam" id="PF13181">
    <property type="entry name" value="TPR_8"/>
    <property type="match status" value="1"/>
</dbReference>
<accession>A0A3P2RMA5</accession>
<gene>
    <name evidence="5" type="ORF">D3P96_01185</name>
</gene>
<dbReference type="PANTHER" id="PTHR44858:SF1">
    <property type="entry name" value="UDP-N-ACETYLGLUCOSAMINE--PEPTIDE N-ACETYLGLUCOSAMINYLTRANSFERASE SPINDLY-RELATED"/>
    <property type="match status" value="1"/>
</dbReference>
<dbReference type="InterPro" id="IPR021352">
    <property type="entry name" value="DUF2971"/>
</dbReference>